<dbReference type="GO" id="GO:0003700">
    <property type="term" value="F:DNA-binding transcription factor activity"/>
    <property type="evidence" value="ECO:0007669"/>
    <property type="project" value="TreeGrafter"/>
</dbReference>
<dbReference type="InterPro" id="IPR028082">
    <property type="entry name" value="Peripla_BP_I"/>
</dbReference>
<dbReference type="OrthoDB" id="3180992at2"/>
<dbReference type="InterPro" id="IPR000843">
    <property type="entry name" value="HTH_LacI"/>
</dbReference>
<evidence type="ECO:0000256" key="3">
    <source>
        <dbReference type="ARBA" id="ARBA00023163"/>
    </source>
</evidence>
<accession>A0A1M6M7V3</accession>
<reference evidence="5 6" key="1">
    <citation type="submission" date="2016-11" db="EMBL/GenBank/DDBJ databases">
        <authorList>
            <person name="Jaros S."/>
            <person name="Januszkiewicz K."/>
            <person name="Wedrychowicz H."/>
        </authorList>
    </citation>
    <scope>NUCLEOTIDE SEQUENCE [LARGE SCALE GENOMIC DNA]</scope>
    <source>
        <strain evidence="5 6">DSM 15929</strain>
    </source>
</reference>
<keyword evidence="1" id="KW-0805">Transcription regulation</keyword>
<dbReference type="PROSITE" id="PS50932">
    <property type="entry name" value="HTH_LACI_2"/>
    <property type="match status" value="1"/>
</dbReference>
<organism evidence="5 6">
    <name type="scientific">Anaerocolumna jejuensis DSM 15929</name>
    <dbReference type="NCBI Taxonomy" id="1121322"/>
    <lineage>
        <taxon>Bacteria</taxon>
        <taxon>Bacillati</taxon>
        <taxon>Bacillota</taxon>
        <taxon>Clostridia</taxon>
        <taxon>Lachnospirales</taxon>
        <taxon>Lachnospiraceae</taxon>
        <taxon>Anaerocolumna</taxon>
    </lineage>
</organism>
<evidence type="ECO:0000313" key="6">
    <source>
        <dbReference type="Proteomes" id="UP000184386"/>
    </source>
</evidence>
<dbReference type="GO" id="GO:0000976">
    <property type="term" value="F:transcription cis-regulatory region binding"/>
    <property type="evidence" value="ECO:0007669"/>
    <property type="project" value="TreeGrafter"/>
</dbReference>
<keyword evidence="6" id="KW-1185">Reference proteome</keyword>
<feature type="domain" description="HTH lacI-type" evidence="4">
    <location>
        <begin position="2"/>
        <end position="58"/>
    </location>
</feature>
<name>A0A1M6M7V3_9FIRM</name>
<dbReference type="STRING" id="1121322.SAMN02745136_00887"/>
<dbReference type="AlphaFoldDB" id="A0A1M6M7V3"/>
<dbReference type="EMBL" id="FRAC01000007">
    <property type="protein sequence ID" value="SHJ79529.1"/>
    <property type="molecule type" value="Genomic_DNA"/>
</dbReference>
<keyword evidence="2" id="KW-0238">DNA-binding</keyword>
<dbReference type="PANTHER" id="PTHR30146:SF149">
    <property type="entry name" value="HTH-TYPE TRANSCRIPTIONAL REGULATOR EBGR"/>
    <property type="match status" value="1"/>
</dbReference>
<dbReference type="SMART" id="SM00354">
    <property type="entry name" value="HTH_LACI"/>
    <property type="match status" value="1"/>
</dbReference>
<gene>
    <name evidence="5" type="ORF">SAMN02745136_00887</name>
</gene>
<dbReference type="Gene3D" id="3.40.50.2300">
    <property type="match status" value="2"/>
</dbReference>
<dbReference type="Gene3D" id="1.10.260.40">
    <property type="entry name" value="lambda repressor-like DNA-binding domains"/>
    <property type="match status" value="1"/>
</dbReference>
<evidence type="ECO:0000256" key="2">
    <source>
        <dbReference type="ARBA" id="ARBA00023125"/>
    </source>
</evidence>
<evidence type="ECO:0000259" key="4">
    <source>
        <dbReference type="PROSITE" id="PS50932"/>
    </source>
</evidence>
<sequence length="324" mass="37019">MATLKEISERAKVSMATVSRVLNLDDTMAVSPETRRLILEIAHQMGYVPPKQRKANARKTITIGVADWKIIQEGWPNFRLSSLGYLVQGITQEQEVRFVRLNSHYIDKVDGIIAFGAFNTEEIDNLHRLSYHIVFVNSEREGYQHDQIVIDFSLGMQQMVDFLIKEKKYQKIGYIGGLYEKDQVKIGYHRLEALTRYLKEYGSYQEELILTGDLSYESGYRLLKQALEAEDLPDALLLGSDAIAEGALAAMEEAGLSIPEDIAVVIYNDIETLKPKYPDYTSIKMYPDFVWQTAIELLIERILNRRTQTMKVIIPTRLSLGKST</sequence>
<dbReference type="PANTHER" id="PTHR30146">
    <property type="entry name" value="LACI-RELATED TRANSCRIPTIONAL REPRESSOR"/>
    <property type="match status" value="1"/>
</dbReference>
<dbReference type="RefSeq" id="WP_073273324.1">
    <property type="nucleotide sequence ID" value="NZ_FRAC01000007.1"/>
</dbReference>
<dbReference type="InterPro" id="IPR046335">
    <property type="entry name" value="LacI/GalR-like_sensor"/>
</dbReference>
<dbReference type="Proteomes" id="UP000184386">
    <property type="component" value="Unassembled WGS sequence"/>
</dbReference>
<dbReference type="CDD" id="cd01392">
    <property type="entry name" value="HTH_LacI"/>
    <property type="match status" value="1"/>
</dbReference>
<proteinExistence type="predicted"/>
<evidence type="ECO:0000313" key="5">
    <source>
        <dbReference type="EMBL" id="SHJ79529.1"/>
    </source>
</evidence>
<evidence type="ECO:0000256" key="1">
    <source>
        <dbReference type="ARBA" id="ARBA00023015"/>
    </source>
</evidence>
<dbReference type="SUPFAM" id="SSF53822">
    <property type="entry name" value="Periplasmic binding protein-like I"/>
    <property type="match status" value="1"/>
</dbReference>
<protein>
    <submittedName>
        <fullName evidence="5">LacI family transcriptional regulator</fullName>
    </submittedName>
</protein>
<dbReference type="Pfam" id="PF13377">
    <property type="entry name" value="Peripla_BP_3"/>
    <property type="match status" value="1"/>
</dbReference>
<keyword evidence="3" id="KW-0804">Transcription</keyword>
<dbReference type="Pfam" id="PF00356">
    <property type="entry name" value="LacI"/>
    <property type="match status" value="1"/>
</dbReference>
<dbReference type="InterPro" id="IPR010982">
    <property type="entry name" value="Lambda_DNA-bd_dom_sf"/>
</dbReference>
<dbReference type="SUPFAM" id="SSF47413">
    <property type="entry name" value="lambda repressor-like DNA-binding domains"/>
    <property type="match status" value="1"/>
</dbReference>